<dbReference type="AlphaFoldDB" id="A0A0F9VRT7"/>
<feature type="compositionally biased region" description="Basic residues" evidence="2">
    <location>
        <begin position="1"/>
        <end position="18"/>
    </location>
</feature>
<gene>
    <name evidence="3" type="ORF">LCGC14_0372320</name>
</gene>
<protein>
    <submittedName>
        <fullName evidence="3">Uncharacterized protein</fullName>
    </submittedName>
</protein>
<name>A0A0F9VRT7_9ZZZZ</name>
<evidence type="ECO:0000313" key="3">
    <source>
        <dbReference type="EMBL" id="KKN76206.1"/>
    </source>
</evidence>
<feature type="coiled-coil region" evidence="1">
    <location>
        <begin position="89"/>
        <end position="116"/>
    </location>
</feature>
<dbReference type="EMBL" id="LAZR01000298">
    <property type="protein sequence ID" value="KKN76206.1"/>
    <property type="molecule type" value="Genomic_DNA"/>
</dbReference>
<organism evidence="3">
    <name type="scientific">marine sediment metagenome</name>
    <dbReference type="NCBI Taxonomy" id="412755"/>
    <lineage>
        <taxon>unclassified sequences</taxon>
        <taxon>metagenomes</taxon>
        <taxon>ecological metagenomes</taxon>
    </lineage>
</organism>
<proteinExistence type="predicted"/>
<evidence type="ECO:0000256" key="1">
    <source>
        <dbReference type="SAM" id="Coils"/>
    </source>
</evidence>
<feature type="region of interest" description="Disordered" evidence="2">
    <location>
        <begin position="1"/>
        <end position="27"/>
    </location>
</feature>
<comment type="caution">
    <text evidence="3">The sequence shown here is derived from an EMBL/GenBank/DDBJ whole genome shotgun (WGS) entry which is preliminary data.</text>
</comment>
<keyword evidence="1" id="KW-0175">Coiled coil</keyword>
<sequence>MATKKKPTKRSRPQKAKTGRKDSKAKVEQDIKLRQLYSQDGITPWSASQEVHCGYEYAVKKFKEFGQELTDAEDENWIERQDKVRKRSLEGLSIQIKDAEVQIKGTEKRLEKSRDMQESLIDTMVENVQNTELGGIIEDAIGRVADAKVVMVIFKQLTNDINMWKNYGYLVEQVQSTLNRERVFKAELQMQYDGIEIMPPPSAVLEAEIEKHIASKNDLFAPKIPQPEVKP</sequence>
<accession>A0A0F9VRT7</accession>
<evidence type="ECO:0000256" key="2">
    <source>
        <dbReference type="SAM" id="MobiDB-lite"/>
    </source>
</evidence>
<reference evidence="3" key="1">
    <citation type="journal article" date="2015" name="Nature">
        <title>Complex archaea that bridge the gap between prokaryotes and eukaryotes.</title>
        <authorList>
            <person name="Spang A."/>
            <person name="Saw J.H."/>
            <person name="Jorgensen S.L."/>
            <person name="Zaremba-Niedzwiedzka K."/>
            <person name="Martijn J."/>
            <person name="Lind A.E."/>
            <person name="van Eijk R."/>
            <person name="Schleper C."/>
            <person name="Guy L."/>
            <person name="Ettema T.J."/>
        </authorList>
    </citation>
    <scope>NUCLEOTIDE SEQUENCE</scope>
</reference>